<reference evidence="2 3" key="1">
    <citation type="journal article" date="2015" name="Genome Biol. Evol.">
        <title>Comparative Genomics of a Bacterivorous Green Alga Reveals Evolutionary Causalities and Consequences of Phago-Mixotrophic Mode of Nutrition.</title>
        <authorList>
            <person name="Burns J.A."/>
            <person name="Paasch A."/>
            <person name="Narechania A."/>
            <person name="Kim E."/>
        </authorList>
    </citation>
    <scope>NUCLEOTIDE SEQUENCE [LARGE SCALE GENOMIC DNA]</scope>
    <source>
        <strain evidence="2 3">PLY_AMNH</strain>
    </source>
</reference>
<dbReference type="Proteomes" id="UP001190700">
    <property type="component" value="Unassembled WGS sequence"/>
</dbReference>
<comment type="caution">
    <text evidence="2">The sequence shown here is derived from an EMBL/GenBank/DDBJ whole genome shotgun (WGS) entry which is preliminary data.</text>
</comment>
<accession>A0AAE0GIT7</accession>
<evidence type="ECO:0000256" key="1">
    <source>
        <dbReference type="SAM" id="MobiDB-lite"/>
    </source>
</evidence>
<sequence>MPSGACLAVDLSDQRLFWKDAFVSVSYNIGLGLSSNAIKLSRGASNPEALGRYICRASKDLRHNHLVQAGTLEVARNVTYTGVLRLTRAYIPLALAMGVAGAAASRVAAPKRKLQTCLRSKRLMAQCAISSSVICAHGAGEWELYSRGKEYLQKQRQVHSFLPQSETANMMSCFFAGGLSHILMAFLFRPLTGCRLMSQLGVRSVRHDVARLGTRYTETATGYVAFEITFEVFYTKPKAHMHTTGNSCSTAGDPIGFTRKVGAMMFGGEKQSLGYGNRYAVAPPVPLSLAVTPTSSDHMLVNLRSSKKKSLVLSSPRPSATIDGPPSPLTSFKGSPSSKRMSRSASTGSLQSLLA</sequence>
<dbReference type="AlphaFoldDB" id="A0AAE0GIT7"/>
<keyword evidence="3" id="KW-1185">Reference proteome</keyword>
<gene>
    <name evidence="2" type="ORF">CYMTET_13100</name>
</gene>
<name>A0AAE0GIT7_9CHLO</name>
<feature type="region of interest" description="Disordered" evidence="1">
    <location>
        <begin position="311"/>
        <end position="355"/>
    </location>
</feature>
<proteinExistence type="predicted"/>
<evidence type="ECO:0000313" key="2">
    <source>
        <dbReference type="EMBL" id="KAK3278995.1"/>
    </source>
</evidence>
<dbReference type="EMBL" id="LGRX02005185">
    <property type="protein sequence ID" value="KAK3278995.1"/>
    <property type="molecule type" value="Genomic_DNA"/>
</dbReference>
<feature type="compositionally biased region" description="Low complexity" evidence="1">
    <location>
        <begin position="333"/>
        <end position="349"/>
    </location>
</feature>
<protein>
    <submittedName>
        <fullName evidence="2">Uncharacterized protein</fullName>
    </submittedName>
</protein>
<evidence type="ECO:0000313" key="3">
    <source>
        <dbReference type="Proteomes" id="UP001190700"/>
    </source>
</evidence>
<organism evidence="2 3">
    <name type="scientific">Cymbomonas tetramitiformis</name>
    <dbReference type="NCBI Taxonomy" id="36881"/>
    <lineage>
        <taxon>Eukaryota</taxon>
        <taxon>Viridiplantae</taxon>
        <taxon>Chlorophyta</taxon>
        <taxon>Pyramimonadophyceae</taxon>
        <taxon>Pyramimonadales</taxon>
        <taxon>Pyramimonadaceae</taxon>
        <taxon>Cymbomonas</taxon>
    </lineage>
</organism>